<name>A0A6C0I9G5_9ZZZZ</name>
<proteinExistence type="predicted"/>
<reference evidence="1" key="1">
    <citation type="journal article" date="2020" name="Nature">
        <title>Giant virus diversity and host interactions through global metagenomics.</title>
        <authorList>
            <person name="Schulz F."/>
            <person name="Roux S."/>
            <person name="Paez-Espino D."/>
            <person name="Jungbluth S."/>
            <person name="Walsh D.A."/>
            <person name="Denef V.J."/>
            <person name="McMahon K.D."/>
            <person name="Konstantinidis K.T."/>
            <person name="Eloe-Fadrosh E.A."/>
            <person name="Kyrpides N.C."/>
            <person name="Woyke T."/>
        </authorList>
    </citation>
    <scope>NUCLEOTIDE SEQUENCE</scope>
    <source>
        <strain evidence="1">GVMAG-M-3300023184-60</strain>
    </source>
</reference>
<organism evidence="1">
    <name type="scientific">viral metagenome</name>
    <dbReference type="NCBI Taxonomy" id="1070528"/>
    <lineage>
        <taxon>unclassified sequences</taxon>
        <taxon>metagenomes</taxon>
        <taxon>organismal metagenomes</taxon>
    </lineage>
</organism>
<protein>
    <submittedName>
        <fullName evidence="1">Uncharacterized protein</fullName>
    </submittedName>
</protein>
<sequence length="57" mass="6792">MQGNTIVKKKFMPVLQVIDELLLEQRKQLEAERYNLMLSKRAMMLENNYWMAYLGAV</sequence>
<dbReference type="AlphaFoldDB" id="A0A6C0I9G5"/>
<evidence type="ECO:0000313" key="1">
    <source>
        <dbReference type="EMBL" id="QHT89409.1"/>
    </source>
</evidence>
<dbReference type="EMBL" id="MN740140">
    <property type="protein sequence ID" value="QHT89409.1"/>
    <property type="molecule type" value="Genomic_DNA"/>
</dbReference>
<accession>A0A6C0I9G5</accession>